<feature type="domain" description="Histidine kinase/HSP90-like ATPase" evidence="9">
    <location>
        <begin position="645"/>
        <end position="743"/>
    </location>
</feature>
<keyword evidence="7" id="KW-0067">ATP-binding</keyword>
<dbReference type="Pfam" id="PF02518">
    <property type="entry name" value="HATPase_c"/>
    <property type="match status" value="1"/>
</dbReference>
<keyword evidence="4" id="KW-0808">Transferase</keyword>
<name>A0A1G6ZI82_9SPHI</name>
<dbReference type="InterPro" id="IPR003594">
    <property type="entry name" value="HATPase_dom"/>
</dbReference>
<dbReference type="InterPro" id="IPR011990">
    <property type="entry name" value="TPR-like_helical_dom_sf"/>
</dbReference>
<dbReference type="SUPFAM" id="SSF55874">
    <property type="entry name" value="ATPase domain of HSP90 chaperone/DNA topoisomerase II/histidine kinase"/>
    <property type="match status" value="1"/>
</dbReference>
<dbReference type="RefSeq" id="WP_091148381.1">
    <property type="nucleotide sequence ID" value="NZ_FNAI01000003.1"/>
</dbReference>
<dbReference type="GO" id="GO:0004673">
    <property type="term" value="F:protein histidine kinase activity"/>
    <property type="evidence" value="ECO:0007669"/>
    <property type="project" value="UniProtKB-EC"/>
</dbReference>
<evidence type="ECO:0000256" key="2">
    <source>
        <dbReference type="ARBA" id="ARBA00012438"/>
    </source>
</evidence>
<dbReference type="PANTHER" id="PTHR41523">
    <property type="entry name" value="TWO-COMPONENT SYSTEM SENSOR PROTEIN"/>
    <property type="match status" value="1"/>
</dbReference>
<feature type="signal peptide" evidence="8">
    <location>
        <begin position="1"/>
        <end position="20"/>
    </location>
</feature>
<reference evidence="10 11" key="1">
    <citation type="submission" date="2016-10" db="EMBL/GenBank/DDBJ databases">
        <authorList>
            <person name="de Groot N.N."/>
        </authorList>
    </citation>
    <scope>NUCLEOTIDE SEQUENCE [LARGE SCALE GENOMIC DNA]</scope>
    <source>
        <strain evidence="10 11">47C3B</strain>
    </source>
</reference>
<dbReference type="Gene3D" id="3.30.565.10">
    <property type="entry name" value="Histidine kinase-like ATPase, C-terminal domain"/>
    <property type="match status" value="1"/>
</dbReference>
<evidence type="ECO:0000256" key="6">
    <source>
        <dbReference type="ARBA" id="ARBA00022777"/>
    </source>
</evidence>
<keyword evidence="8" id="KW-0732">Signal</keyword>
<dbReference type="EMBL" id="FNAI01000003">
    <property type="protein sequence ID" value="SDE02007.1"/>
    <property type="molecule type" value="Genomic_DNA"/>
</dbReference>
<dbReference type="SUPFAM" id="SSF48452">
    <property type="entry name" value="TPR-like"/>
    <property type="match status" value="1"/>
</dbReference>
<proteinExistence type="predicted"/>
<accession>A0A1G6ZI82</accession>
<organism evidence="10 11">
    <name type="scientific">Mucilaginibacter pineti</name>
    <dbReference type="NCBI Taxonomy" id="1391627"/>
    <lineage>
        <taxon>Bacteria</taxon>
        <taxon>Pseudomonadati</taxon>
        <taxon>Bacteroidota</taxon>
        <taxon>Sphingobacteriia</taxon>
        <taxon>Sphingobacteriales</taxon>
        <taxon>Sphingobacteriaceae</taxon>
        <taxon>Mucilaginibacter</taxon>
    </lineage>
</organism>
<dbReference type="InterPro" id="IPR036890">
    <property type="entry name" value="HATPase_C_sf"/>
</dbReference>
<dbReference type="SMART" id="SM00387">
    <property type="entry name" value="HATPase_c"/>
    <property type="match status" value="1"/>
</dbReference>
<evidence type="ECO:0000256" key="3">
    <source>
        <dbReference type="ARBA" id="ARBA00022553"/>
    </source>
</evidence>
<evidence type="ECO:0000313" key="10">
    <source>
        <dbReference type="EMBL" id="SDE02007.1"/>
    </source>
</evidence>
<evidence type="ECO:0000256" key="1">
    <source>
        <dbReference type="ARBA" id="ARBA00000085"/>
    </source>
</evidence>
<dbReference type="GO" id="GO:0005524">
    <property type="term" value="F:ATP binding"/>
    <property type="evidence" value="ECO:0007669"/>
    <property type="project" value="UniProtKB-KW"/>
</dbReference>
<keyword evidence="3" id="KW-0597">Phosphoprotein</keyword>
<keyword evidence="11" id="KW-1185">Reference proteome</keyword>
<evidence type="ECO:0000256" key="5">
    <source>
        <dbReference type="ARBA" id="ARBA00022741"/>
    </source>
</evidence>
<dbReference type="Proteomes" id="UP000199072">
    <property type="component" value="Unassembled WGS sequence"/>
</dbReference>
<dbReference type="InterPro" id="IPR011495">
    <property type="entry name" value="Sig_transdc_His_kin_sub2_dim/P"/>
</dbReference>
<protein>
    <recommendedName>
        <fullName evidence="2">histidine kinase</fullName>
        <ecNumber evidence="2">2.7.13.3</ecNumber>
    </recommendedName>
</protein>
<dbReference type="AlphaFoldDB" id="A0A1G6ZI82"/>
<dbReference type="EC" id="2.7.13.3" evidence="2"/>
<evidence type="ECO:0000256" key="4">
    <source>
        <dbReference type="ARBA" id="ARBA00022679"/>
    </source>
</evidence>
<evidence type="ECO:0000313" key="11">
    <source>
        <dbReference type="Proteomes" id="UP000199072"/>
    </source>
</evidence>
<keyword evidence="5" id="KW-0547">Nucleotide-binding</keyword>
<feature type="chain" id="PRO_5011580088" description="histidine kinase" evidence="8">
    <location>
        <begin position="21"/>
        <end position="752"/>
    </location>
</feature>
<dbReference type="PANTHER" id="PTHR41523:SF8">
    <property type="entry name" value="ETHYLENE RESPONSE SENSOR PROTEIN"/>
    <property type="match status" value="1"/>
</dbReference>
<dbReference type="OrthoDB" id="1523170at2"/>
<dbReference type="Gene3D" id="3.30.450.20">
    <property type="entry name" value="PAS domain"/>
    <property type="match status" value="1"/>
</dbReference>
<sequence>MRKGLFLLLILSFSIFPCFSQTIKEQELKRDIALLKRNIADTTRLRLLSTIGVAFYYKATPTDHYLDTALTYVKEAFELSTRLNLIGGNYSINTCRKNLGRVYIGLNDTERGKQLFETAIKDYHIKKQYLLEARSWLKLAMCLLYYEKGTSSPTTVVAKTSTRCLKNAILLFDQLKEHQDEINARCALADEYFAIGYIDSSQAQCMSVIKKYQFSRYAGVEGAYLVLSATNRYRGNYNISLPYILKGIERMEKSADTINREVYYGELAQVYQELGQAENSVIWYRKTIKLREQIPNYPQIAIFRTVGFVVRELIKENKLNEALNEINSAEKRHPPQTDFIKGIVAEIKGYCYEAKNEIPLAEKSYLDMIRLMSPSLDQKMFNAFAKLDIAKFYAGQKKFIKAGTYLPGLLDEGLLASDNMSIQLLLYKVDSAKGNFRSSLNHLRIYKTISDSLFSVSRNKQIAELQIKYKIDQKEKDINLYKKDALLQRETALHANNARNLTFAGIVLVILSMAFLYKNYRSKQRVNNSLNQVILEKDVLLEDKEWLIKEIHHRVKNNLQIVMGLLQRQSAYINNKEALEAIRNSENRMHSIALIHQKLYQSASLDLINMPDYIEEQISYLKDSFDLDNRIHFEKRVDNIELDVAQAVPLGLIFNEAITNAIKYAYSDNETGVIKIELIQKENKLNALTITDYGKGLPVDFDFEKIRSLGINLMKGLSKQLGGKLEINNMNGVSISLSFKTEKPKSGSSNIS</sequence>
<evidence type="ECO:0000259" key="9">
    <source>
        <dbReference type="SMART" id="SM00387"/>
    </source>
</evidence>
<keyword evidence="6 10" id="KW-0418">Kinase</keyword>
<evidence type="ECO:0000256" key="7">
    <source>
        <dbReference type="ARBA" id="ARBA00022840"/>
    </source>
</evidence>
<dbReference type="Gene3D" id="1.25.40.10">
    <property type="entry name" value="Tetratricopeptide repeat domain"/>
    <property type="match status" value="1"/>
</dbReference>
<evidence type="ECO:0000256" key="8">
    <source>
        <dbReference type="SAM" id="SignalP"/>
    </source>
</evidence>
<comment type="catalytic activity">
    <reaction evidence="1">
        <text>ATP + protein L-histidine = ADP + protein N-phospho-L-histidine.</text>
        <dbReference type="EC" id="2.7.13.3"/>
    </reaction>
</comment>
<dbReference type="STRING" id="1391627.SAMN05216464_103360"/>
<dbReference type="Pfam" id="PF07568">
    <property type="entry name" value="HisKA_2"/>
    <property type="match status" value="1"/>
</dbReference>
<gene>
    <name evidence="10" type="ORF">SAMN05216464_103360</name>
</gene>